<dbReference type="InterPro" id="IPR022781">
    <property type="entry name" value="Flagellar_biosynth_FliO"/>
</dbReference>
<keyword evidence="8" id="KW-1185">Reference proteome</keyword>
<comment type="subcellular location">
    <subcellularLocation>
        <location evidence="1">Cell membrane</location>
    </subcellularLocation>
</comment>
<keyword evidence="7" id="KW-0282">Flagellum</keyword>
<evidence type="ECO:0000256" key="4">
    <source>
        <dbReference type="ARBA" id="ARBA00022989"/>
    </source>
</evidence>
<reference evidence="7 8" key="1">
    <citation type="submission" date="2021-03" db="EMBL/GenBank/DDBJ databases">
        <title>Genomic Encyclopedia of Type Strains, Phase IV (KMG-IV): sequencing the most valuable type-strain genomes for metagenomic binning, comparative biology and taxonomic classification.</title>
        <authorList>
            <person name="Goeker M."/>
        </authorList>
    </citation>
    <scope>NUCLEOTIDE SEQUENCE [LARGE SCALE GENOMIC DNA]</scope>
    <source>
        <strain evidence="7 8">DSM 28783</strain>
    </source>
</reference>
<dbReference type="EMBL" id="JAGGLM010000001">
    <property type="protein sequence ID" value="MBP2031389.1"/>
    <property type="molecule type" value="Genomic_DNA"/>
</dbReference>
<protein>
    <submittedName>
        <fullName evidence="7">Flagellar protein FliO/FliZ</fullName>
    </submittedName>
</protein>
<evidence type="ECO:0000256" key="2">
    <source>
        <dbReference type="ARBA" id="ARBA00022475"/>
    </source>
</evidence>
<evidence type="ECO:0000256" key="5">
    <source>
        <dbReference type="ARBA" id="ARBA00023136"/>
    </source>
</evidence>
<keyword evidence="3 6" id="KW-0812">Transmembrane</keyword>
<evidence type="ECO:0000256" key="1">
    <source>
        <dbReference type="ARBA" id="ARBA00004236"/>
    </source>
</evidence>
<feature type="transmembrane region" description="Helical" evidence="6">
    <location>
        <begin position="6"/>
        <end position="25"/>
    </location>
</feature>
<keyword evidence="7" id="KW-0969">Cilium</keyword>
<keyword evidence="4 6" id="KW-1133">Transmembrane helix</keyword>
<evidence type="ECO:0000256" key="3">
    <source>
        <dbReference type="ARBA" id="ARBA00022692"/>
    </source>
</evidence>
<dbReference type="Proteomes" id="UP001519307">
    <property type="component" value="Unassembled WGS sequence"/>
</dbReference>
<keyword evidence="5 6" id="KW-0472">Membrane</keyword>
<gene>
    <name evidence="7" type="ORF">J2Z42_000054</name>
</gene>
<comment type="caution">
    <text evidence="7">The sequence shown here is derived from an EMBL/GenBank/DDBJ whole genome shotgun (WGS) entry which is preliminary data.</text>
</comment>
<sequence>MDLQFIWMIFRTLIALLFVIFLIYISMKYGGGKLRNIQKNNFINVIERAQISKENSLLVVKIGEKVYVISSTSGRIEIVYELNEDEICKLKDKKFIPQYKNLKDFYTKSGMKEFIKDKTNNLRMKKLKYKKEDKNEE</sequence>
<name>A0ABS4KR97_9CLOT</name>
<proteinExistence type="predicted"/>
<accession>A0ABS4KR97</accession>
<dbReference type="RefSeq" id="WP_209700359.1">
    <property type="nucleotide sequence ID" value="NZ_JAGGLM010000001.1"/>
</dbReference>
<keyword evidence="2" id="KW-1003">Cell membrane</keyword>
<evidence type="ECO:0000313" key="7">
    <source>
        <dbReference type="EMBL" id="MBP2031389.1"/>
    </source>
</evidence>
<evidence type="ECO:0000313" key="8">
    <source>
        <dbReference type="Proteomes" id="UP001519307"/>
    </source>
</evidence>
<keyword evidence="7" id="KW-0966">Cell projection</keyword>
<organism evidence="7 8">
    <name type="scientific">Clostridium algifaecis</name>
    <dbReference type="NCBI Taxonomy" id="1472040"/>
    <lineage>
        <taxon>Bacteria</taxon>
        <taxon>Bacillati</taxon>
        <taxon>Bacillota</taxon>
        <taxon>Clostridia</taxon>
        <taxon>Eubacteriales</taxon>
        <taxon>Clostridiaceae</taxon>
        <taxon>Clostridium</taxon>
    </lineage>
</organism>
<dbReference type="Pfam" id="PF04347">
    <property type="entry name" value="FliO"/>
    <property type="match status" value="1"/>
</dbReference>
<evidence type="ECO:0000256" key="6">
    <source>
        <dbReference type="SAM" id="Phobius"/>
    </source>
</evidence>